<dbReference type="Pfam" id="PF06155">
    <property type="entry name" value="GBBH-like_N"/>
    <property type="match status" value="1"/>
</dbReference>
<dbReference type="InterPro" id="IPR038492">
    <property type="entry name" value="GBBH-like_N_sf"/>
</dbReference>
<dbReference type="GO" id="GO:0046872">
    <property type="term" value="F:metal ion binding"/>
    <property type="evidence" value="ECO:0007669"/>
    <property type="project" value="UniProtKB-KW"/>
</dbReference>
<name>A0A1G6Q8E6_9BURK</name>
<evidence type="ECO:0000256" key="2">
    <source>
        <dbReference type="ARBA" id="ARBA00023004"/>
    </source>
</evidence>
<gene>
    <name evidence="4" type="ORF">SAMN05421548_111121</name>
</gene>
<dbReference type="PANTHER" id="PTHR35303">
    <property type="entry name" value="OS02G0197800 PROTEIN"/>
    <property type="match status" value="1"/>
</dbReference>
<dbReference type="OrthoDB" id="9794178at2"/>
<evidence type="ECO:0000259" key="3">
    <source>
        <dbReference type="Pfam" id="PF06155"/>
    </source>
</evidence>
<feature type="domain" description="Gamma-butyrobetaine hydroxylase-like N-terminal" evidence="3">
    <location>
        <begin position="7"/>
        <end position="92"/>
    </location>
</feature>
<dbReference type="Gene3D" id="3.30.2020.30">
    <property type="match status" value="1"/>
</dbReference>
<dbReference type="RefSeq" id="WP_091997497.1">
    <property type="nucleotide sequence ID" value="NZ_FMYQ01000011.1"/>
</dbReference>
<dbReference type="Proteomes" id="UP000198908">
    <property type="component" value="Unassembled WGS sequence"/>
</dbReference>
<organism evidence="4 5">
    <name type="scientific">Paraburkholderia lycopersici</name>
    <dbReference type="NCBI Taxonomy" id="416944"/>
    <lineage>
        <taxon>Bacteria</taxon>
        <taxon>Pseudomonadati</taxon>
        <taxon>Pseudomonadota</taxon>
        <taxon>Betaproteobacteria</taxon>
        <taxon>Burkholderiales</taxon>
        <taxon>Burkholderiaceae</taxon>
        <taxon>Paraburkholderia</taxon>
    </lineage>
</organism>
<protein>
    <submittedName>
        <fullName evidence="4">DUF971 family protein</fullName>
    </submittedName>
</protein>
<dbReference type="EMBL" id="FMYQ01000011">
    <property type="protein sequence ID" value="SDC88501.1"/>
    <property type="molecule type" value="Genomic_DNA"/>
</dbReference>
<dbReference type="AlphaFoldDB" id="A0A1G6Q8E6"/>
<reference evidence="5" key="1">
    <citation type="submission" date="2016-09" db="EMBL/GenBank/DDBJ databases">
        <authorList>
            <person name="Varghese N."/>
            <person name="Submissions S."/>
        </authorList>
    </citation>
    <scope>NUCLEOTIDE SEQUENCE [LARGE SCALE GENOMIC DNA]</scope>
    <source>
        <strain evidence="5">TNe-862</strain>
    </source>
</reference>
<dbReference type="InterPro" id="IPR010376">
    <property type="entry name" value="GBBH-like_N"/>
</dbReference>
<keyword evidence="2" id="KW-0408">Iron</keyword>
<proteinExistence type="predicted"/>
<sequence length="118" mass="12637">MRTPDEIRIDATARVLTLRWPDGETQRIAHAQLRAACPCAGCRRVRLAGNPAAAVVVSPDVTLSGIEPMGYGVQLSFSDGHARGIYPWSWLHALGRGNPGGEAWPPSFSPGHLPEASQ</sequence>
<evidence type="ECO:0000313" key="4">
    <source>
        <dbReference type="EMBL" id="SDC88501.1"/>
    </source>
</evidence>
<evidence type="ECO:0000313" key="5">
    <source>
        <dbReference type="Proteomes" id="UP000198908"/>
    </source>
</evidence>
<dbReference type="PANTHER" id="PTHR35303:SF8">
    <property type="entry name" value="GAMMA-BUTYROBETAINE HYDROXYLASE-LIKE N-TERMINAL DOMAIN-CONTAINING PROTEIN"/>
    <property type="match status" value="1"/>
</dbReference>
<keyword evidence="5" id="KW-1185">Reference proteome</keyword>
<accession>A0A1G6Q8E6</accession>
<evidence type="ECO:0000256" key="1">
    <source>
        <dbReference type="ARBA" id="ARBA00022723"/>
    </source>
</evidence>
<keyword evidence="1" id="KW-0479">Metal-binding</keyword>
<dbReference type="STRING" id="416944.SAMN05421548_111121"/>